<reference evidence="2 3" key="1">
    <citation type="journal article" date="2019" name="Int. J. Syst. Evol. Microbiol.">
        <title>The Global Catalogue of Microorganisms (GCM) 10K type strain sequencing project: providing services to taxonomists for standard genome sequencing and annotation.</title>
        <authorList>
            <consortium name="The Broad Institute Genomics Platform"/>
            <consortium name="The Broad Institute Genome Sequencing Center for Infectious Disease"/>
            <person name="Wu L."/>
            <person name="Ma J."/>
        </authorList>
    </citation>
    <scope>NUCLEOTIDE SEQUENCE [LARGE SCALE GENOMIC DNA]</scope>
    <source>
        <strain evidence="2 3">DT92</strain>
    </source>
</reference>
<keyword evidence="3" id="KW-1185">Reference proteome</keyword>
<protein>
    <recommendedName>
        <fullName evidence="4">DUF1109 domain-containing protein</fullName>
    </recommendedName>
</protein>
<comment type="caution">
    <text evidence="2">The sequence shown here is derived from an EMBL/GenBank/DDBJ whole genome shotgun (WGS) entry which is preliminary data.</text>
</comment>
<keyword evidence="1" id="KW-0472">Membrane</keyword>
<gene>
    <name evidence="2" type="ORF">ACFQRB_18365</name>
</gene>
<name>A0ABD5XRY7_9EURY</name>
<evidence type="ECO:0000313" key="3">
    <source>
        <dbReference type="Proteomes" id="UP001596368"/>
    </source>
</evidence>
<proteinExistence type="predicted"/>
<organism evidence="2 3">
    <name type="scientific">Halobaculum litoreum</name>
    <dbReference type="NCBI Taxonomy" id="3031998"/>
    <lineage>
        <taxon>Archaea</taxon>
        <taxon>Methanobacteriati</taxon>
        <taxon>Methanobacteriota</taxon>
        <taxon>Stenosarchaea group</taxon>
        <taxon>Halobacteria</taxon>
        <taxon>Halobacteriales</taxon>
        <taxon>Haloferacaceae</taxon>
        <taxon>Halobaculum</taxon>
    </lineage>
</organism>
<feature type="transmembrane region" description="Helical" evidence="1">
    <location>
        <begin position="82"/>
        <end position="103"/>
    </location>
</feature>
<accession>A0ABD5XRY7</accession>
<evidence type="ECO:0000256" key="1">
    <source>
        <dbReference type="SAM" id="Phobius"/>
    </source>
</evidence>
<sequence>MGAAVRPRDGDVLVHAREHSRGETAAGTVVAAKSTSLTALGGSISVVFVRLFVVGTVLTLVAAALLAVTASGRLRDRWTDAGVRYLGIALVPLSGVFLVMFVISAGDQYFRYQGFMMVFVTVLGAVGLAIAADKLDARAPTGTGRVLVLILLLVLAPVAAIGYHSSPYMYQPTSHVPASQLNGYAASFDHRQADIEFTGLRGGPQRYVDYYYGTQYSRFSFDFPGYEDGTSSATFANASYDEAYGETRYLAITQATFEREVLLYDGFRYSRAGFSRLETTPDVNRVRSSDGFRLYYVRATDPEDD</sequence>
<feature type="transmembrane region" description="Helical" evidence="1">
    <location>
        <begin position="109"/>
        <end position="132"/>
    </location>
</feature>
<feature type="transmembrane region" description="Helical" evidence="1">
    <location>
        <begin position="47"/>
        <end position="70"/>
    </location>
</feature>
<dbReference type="Proteomes" id="UP001596368">
    <property type="component" value="Unassembled WGS sequence"/>
</dbReference>
<dbReference type="AlphaFoldDB" id="A0ABD5XRY7"/>
<keyword evidence="1" id="KW-1133">Transmembrane helix</keyword>
<evidence type="ECO:0008006" key="4">
    <source>
        <dbReference type="Google" id="ProtNLM"/>
    </source>
</evidence>
<evidence type="ECO:0000313" key="2">
    <source>
        <dbReference type="EMBL" id="MFC7137877.1"/>
    </source>
</evidence>
<keyword evidence="1" id="KW-0812">Transmembrane</keyword>
<feature type="transmembrane region" description="Helical" evidence="1">
    <location>
        <begin position="144"/>
        <end position="163"/>
    </location>
</feature>
<dbReference type="EMBL" id="JBHSZG010000008">
    <property type="protein sequence ID" value="MFC7137877.1"/>
    <property type="molecule type" value="Genomic_DNA"/>
</dbReference>